<evidence type="ECO:0000313" key="1">
    <source>
        <dbReference type="EMBL" id="BCI64528.1"/>
    </source>
</evidence>
<dbReference type="RefSeq" id="WP_021929692.1">
    <property type="nucleotide sequence ID" value="NZ_AP023322.1"/>
</dbReference>
<accession>A0A7G1I2E6</accession>
<name>A0A7G1I2E6_9BACT</name>
<reference evidence="2" key="1">
    <citation type="submission" date="2020-07" db="EMBL/GenBank/DDBJ databases">
        <title>Complete genome sequencing of Coprobacter sp. strain 2CBH44.</title>
        <authorList>
            <person name="Sakamoto M."/>
            <person name="Murakami T."/>
            <person name="Mori H."/>
        </authorList>
    </citation>
    <scope>NUCLEOTIDE SEQUENCE [LARGE SCALE GENOMIC DNA]</scope>
    <source>
        <strain evidence="2">2CBH44</strain>
    </source>
</reference>
<dbReference type="EMBL" id="AP023322">
    <property type="protein sequence ID" value="BCI64528.1"/>
    <property type="molecule type" value="Genomic_DNA"/>
</dbReference>
<sequence>MIIFNTTYHVDDELEASFIAWLKENYIPMALRREELSEPQLCRVMTTGEEDGSSLSLQFHVQDTEALSLWYKEMGVELTEALVSRFGDRVVGFNTLLEVID</sequence>
<organism evidence="1 2">
    <name type="scientific">Coprobacter secundus subsp. similis</name>
    <dbReference type="NCBI Taxonomy" id="2751153"/>
    <lineage>
        <taxon>Bacteria</taxon>
        <taxon>Pseudomonadati</taxon>
        <taxon>Bacteroidota</taxon>
        <taxon>Bacteroidia</taxon>
        <taxon>Bacteroidales</taxon>
        <taxon>Barnesiellaceae</taxon>
        <taxon>Coprobacter</taxon>
    </lineage>
</organism>
<dbReference type="Proteomes" id="UP000594042">
    <property type="component" value="Chromosome"/>
</dbReference>
<dbReference type="InterPro" id="IPR025563">
    <property type="entry name" value="DUF4286"/>
</dbReference>
<dbReference type="AlphaFoldDB" id="A0A7G1I2E6"/>
<dbReference type="KEGG" id="copr:Cop2CBH44_28810"/>
<keyword evidence="2" id="KW-1185">Reference proteome</keyword>
<gene>
    <name evidence="1" type="ORF">Cop2CBH44_28810</name>
</gene>
<proteinExistence type="predicted"/>
<evidence type="ECO:0008006" key="3">
    <source>
        <dbReference type="Google" id="ProtNLM"/>
    </source>
</evidence>
<evidence type="ECO:0000313" key="2">
    <source>
        <dbReference type="Proteomes" id="UP000594042"/>
    </source>
</evidence>
<dbReference type="Pfam" id="PF14114">
    <property type="entry name" value="DUF4286"/>
    <property type="match status" value="1"/>
</dbReference>
<protein>
    <recommendedName>
        <fullName evidence="3">DUF4286 domain-containing protein</fullName>
    </recommendedName>
</protein>